<comment type="caution">
    <text evidence="6">The sequence shown here is derived from an EMBL/GenBank/DDBJ whole genome shotgun (WGS) entry which is preliminary data.</text>
</comment>
<dbReference type="PANTHER" id="PTHR43301:SF3">
    <property type="entry name" value="ARABINAN ENDO-1,5-ALPHA-L-ARABINOSIDASE A-RELATED"/>
    <property type="match status" value="1"/>
</dbReference>
<feature type="signal peptide" evidence="5">
    <location>
        <begin position="1"/>
        <end position="22"/>
    </location>
</feature>
<dbReference type="CDD" id="cd08981">
    <property type="entry name" value="GH43_Bt1873-like"/>
    <property type="match status" value="1"/>
</dbReference>
<evidence type="ECO:0000313" key="7">
    <source>
        <dbReference type="Proteomes" id="UP001167871"/>
    </source>
</evidence>
<keyword evidence="3" id="KW-0378">Hydrolase</keyword>
<evidence type="ECO:0000256" key="4">
    <source>
        <dbReference type="ARBA" id="ARBA00023295"/>
    </source>
</evidence>
<evidence type="ECO:0000256" key="2">
    <source>
        <dbReference type="ARBA" id="ARBA00009865"/>
    </source>
</evidence>
<dbReference type="CDD" id="cd08983">
    <property type="entry name" value="GH43_Bt3655-like"/>
    <property type="match status" value="1"/>
</dbReference>
<reference evidence="6" key="1">
    <citation type="submission" date="2023-06" db="EMBL/GenBank/DDBJ databases">
        <authorList>
            <person name="Zeman M."/>
            <person name="Kubasova T."/>
            <person name="Jahodarova E."/>
            <person name="Nykrynova M."/>
            <person name="Rychlik I."/>
        </authorList>
    </citation>
    <scope>NUCLEOTIDE SEQUENCE</scope>
    <source>
        <strain evidence="6">84_SSukc20</strain>
    </source>
</reference>
<gene>
    <name evidence="6" type="ORF">QVO10_07090</name>
</gene>
<feature type="chain" id="PRO_5045762029" evidence="5">
    <location>
        <begin position="23"/>
        <end position="658"/>
    </location>
</feature>
<dbReference type="Gene3D" id="2.115.10.20">
    <property type="entry name" value="Glycosyl hydrolase domain, family 43"/>
    <property type="match status" value="2"/>
</dbReference>
<comment type="pathway">
    <text evidence="1">Glycan metabolism; L-arabinan degradation.</text>
</comment>
<keyword evidence="4" id="KW-0326">Glycosidase</keyword>
<name>A0ABT7X4Y7_9BACE</name>
<organism evidence="6 7">
    <name type="scientific">Bacteroides gallinaceum</name>
    <dbReference type="NCBI Taxonomy" id="1462571"/>
    <lineage>
        <taxon>Bacteria</taxon>
        <taxon>Pseudomonadati</taxon>
        <taxon>Bacteroidota</taxon>
        <taxon>Bacteroidia</taxon>
        <taxon>Bacteroidales</taxon>
        <taxon>Bacteroidaceae</taxon>
        <taxon>Bacteroides</taxon>
    </lineage>
</organism>
<dbReference type="RefSeq" id="WP_301639494.1">
    <property type="nucleotide sequence ID" value="NZ_JAUEII010000012.1"/>
</dbReference>
<dbReference type="PANTHER" id="PTHR43301">
    <property type="entry name" value="ARABINAN ENDO-1,5-ALPHA-L-ARABINOSIDASE"/>
    <property type="match status" value="1"/>
</dbReference>
<comment type="similarity">
    <text evidence="2">Belongs to the glycosyl hydrolase 43 family.</text>
</comment>
<protein>
    <submittedName>
        <fullName evidence="6">Family 43 glycosylhydrolase</fullName>
    </submittedName>
</protein>
<evidence type="ECO:0000256" key="1">
    <source>
        <dbReference type="ARBA" id="ARBA00004834"/>
    </source>
</evidence>
<evidence type="ECO:0000256" key="3">
    <source>
        <dbReference type="ARBA" id="ARBA00022801"/>
    </source>
</evidence>
<accession>A0ABT7X4Y7</accession>
<keyword evidence="5" id="KW-0732">Signal</keyword>
<proteinExistence type="inferred from homology"/>
<dbReference type="SUPFAM" id="SSF75005">
    <property type="entry name" value="Arabinanase/levansucrase/invertase"/>
    <property type="match status" value="3"/>
</dbReference>
<dbReference type="InterPro" id="IPR006710">
    <property type="entry name" value="Glyco_hydro_43"/>
</dbReference>
<dbReference type="InterPro" id="IPR023296">
    <property type="entry name" value="Glyco_hydro_beta-prop_sf"/>
</dbReference>
<dbReference type="InterPro" id="IPR050727">
    <property type="entry name" value="GH43_arabinanases"/>
</dbReference>
<reference evidence="6" key="2">
    <citation type="submission" date="2024-05" db="EMBL/GenBank/DDBJ databases">
        <title>Identification and characterization of horizontal gene transfer across gut microbiota members of farm animals based on homology search.</title>
        <authorList>
            <person name="Schwarzerova J."/>
            <person name="Nykrynova M."/>
            <person name="Jureckova K."/>
            <person name="Cejkova D."/>
            <person name="Rychlik I."/>
        </authorList>
    </citation>
    <scope>NUCLEOTIDE SEQUENCE</scope>
    <source>
        <strain evidence="6">84_SSukc20</strain>
    </source>
</reference>
<sequence>MKLTRYALTLLLAVMACTASMAQNKKHPTFRTAIPRDSIRLSDPCILADDETRTYYMTGTGGLLWKSKDLDRWDGPYIVAETDPDSWMGHKPQIWAAELHKYKGKYYYFATFTNDSILIGNYRGNDIPRRACHVLESDRPEGPYRPMKDKVYLPANVPTLDGTLWEDTDGKPYMIYCGEWLQNWNGTIEKIALKTDLSGTTGKSEVLFRASDSPWSRETGTDKPNRVTDGPWLFRTGTGRLGMLWTSWIEDVYTQGVAYSESGTLEGPWIQETEPITPPNYGHGMLFKDFNGRWLMSVHSHNNDNGRYIRIPQLFEVDLSGDKLKLGRRLCTSEQNMGAYLFVFFSDPTHSLFMATSRDGYTFTAVNDGQPIISGDTIAEQRGIRDPHIYRGPDGAFYLAMTDLHIFAQREGIRETEWERDGKQYGWGNNRGLVLMKSHDLIHWTHSNIRVDKTYPDKFGDIGCAWAPETIYDPQAGKMMIYFTMRHGNGRSTLYYAYTDNDFTQLTSEPKQLFEYPDPKIQILDADISLLPDGRACMMYVAQENPGGIRMAISNNGNVTGPYRYIDKWIDFEPGACEAPNVWKRIGEDKWVVMYDIFSIQPHNFGFCETSDFKHFTNLGHFNEGAMKAVNFISPKHGTVIQITPAEADALEAYWKQH</sequence>
<dbReference type="Pfam" id="PF04616">
    <property type="entry name" value="Glyco_hydro_43"/>
    <property type="match status" value="1"/>
</dbReference>
<dbReference type="PROSITE" id="PS51257">
    <property type="entry name" value="PROKAR_LIPOPROTEIN"/>
    <property type="match status" value="1"/>
</dbReference>
<evidence type="ECO:0000313" key="6">
    <source>
        <dbReference type="EMBL" id="MDN0049150.1"/>
    </source>
</evidence>
<dbReference type="EMBL" id="JAUEII010000012">
    <property type="protein sequence ID" value="MDN0049150.1"/>
    <property type="molecule type" value="Genomic_DNA"/>
</dbReference>
<dbReference type="Proteomes" id="UP001167871">
    <property type="component" value="Unassembled WGS sequence"/>
</dbReference>
<evidence type="ECO:0000256" key="5">
    <source>
        <dbReference type="SAM" id="SignalP"/>
    </source>
</evidence>
<keyword evidence="7" id="KW-1185">Reference proteome</keyword>